<comment type="caution">
    <text evidence="1">The sequence shown here is derived from an EMBL/GenBank/DDBJ whole genome shotgun (WGS) entry which is preliminary data.</text>
</comment>
<proteinExistence type="predicted"/>
<evidence type="ECO:0000313" key="1">
    <source>
        <dbReference type="EMBL" id="MDL4839537.1"/>
    </source>
</evidence>
<sequence length="141" mass="17094">MQKFTIFWVEEEFCYHYYYKSDILYRFFNEYMSNISRMDLLSQFIYVTRVIPYNHLLTHIKRHQCTISISKHENRIELRKGEQTLTLYLDKRFVTIECDSVQEADSILFQSLKRFHPSFFIIEQGSSNSGWITPVKKEVLL</sequence>
<gene>
    <name evidence="1" type="primary">sirA</name>
    <name evidence="1" type="ORF">QQS35_03575</name>
</gene>
<dbReference type="InterPro" id="IPR019683">
    <property type="entry name" value="SirA"/>
</dbReference>
<dbReference type="InterPro" id="IPR038449">
    <property type="entry name" value="SirA_sf"/>
</dbReference>
<reference evidence="1 2" key="1">
    <citation type="submission" date="2023-06" db="EMBL/GenBank/DDBJ databases">
        <title>Aquibacillus rhizosphaerae LR5S19.</title>
        <authorList>
            <person name="Sun J.-Q."/>
        </authorList>
    </citation>
    <scope>NUCLEOTIDE SEQUENCE [LARGE SCALE GENOMIC DNA]</scope>
    <source>
        <strain evidence="1 2">LR5S19</strain>
    </source>
</reference>
<protein>
    <submittedName>
        <fullName evidence="1">Sporulation inhibitor of replication protein SirA</fullName>
    </submittedName>
</protein>
<dbReference type="Gene3D" id="3.30.310.250">
    <property type="entry name" value="Sporulation inhibitor of replication protein SirA"/>
    <property type="match status" value="1"/>
</dbReference>
<dbReference type="RefSeq" id="WP_285930438.1">
    <property type="nucleotide sequence ID" value="NZ_JASTZU010000018.1"/>
</dbReference>
<organism evidence="1 2">
    <name type="scientific">Aquibacillus rhizosphaerae</name>
    <dbReference type="NCBI Taxonomy" id="3051431"/>
    <lineage>
        <taxon>Bacteria</taxon>
        <taxon>Bacillati</taxon>
        <taxon>Bacillota</taxon>
        <taxon>Bacilli</taxon>
        <taxon>Bacillales</taxon>
        <taxon>Bacillaceae</taxon>
        <taxon>Aquibacillus</taxon>
    </lineage>
</organism>
<dbReference type="Proteomes" id="UP001235343">
    <property type="component" value="Unassembled WGS sequence"/>
</dbReference>
<name>A0ABT7L174_9BACI</name>
<dbReference type="Pfam" id="PF10747">
    <property type="entry name" value="SirA"/>
    <property type="match status" value="1"/>
</dbReference>
<evidence type="ECO:0000313" key="2">
    <source>
        <dbReference type="Proteomes" id="UP001235343"/>
    </source>
</evidence>
<keyword evidence="2" id="KW-1185">Reference proteome</keyword>
<dbReference type="EMBL" id="JASTZU010000018">
    <property type="protein sequence ID" value="MDL4839537.1"/>
    <property type="molecule type" value="Genomic_DNA"/>
</dbReference>
<accession>A0ABT7L174</accession>